<evidence type="ECO:0000313" key="3">
    <source>
        <dbReference type="EMBL" id="AZG79146.1"/>
    </source>
</evidence>
<reference evidence="3 4" key="1">
    <citation type="submission" date="2018-11" db="EMBL/GenBank/DDBJ databases">
        <title>Genome squencing of methanotrophic bacteria isolated from alkaline groundwater in Korea.</title>
        <authorList>
            <person name="Nguyen L.N."/>
        </authorList>
    </citation>
    <scope>NUCLEOTIDE SEQUENCE [LARGE SCALE GENOMIC DNA]</scope>
    <source>
        <strain evidence="3 4">GW6</strain>
        <plasmid evidence="4">pgw6_2</plasmid>
    </source>
</reference>
<dbReference type="KEGG" id="mros:EHO51_19650"/>
<sequence>MQTGYTARARLEPAPEGVRVVQLRDIGAEGEIDIEKLERVTISDPADRYLVAAGDVVFRSRGDRNIAIALETGFAEPAIAISPLFVLRPNPGVITADYLAWSLNQPEAQRQIDAIACGTGIRMVPKAGLDALHIAVPDLETQRRMMAIDRLAARERRLLLALAEKRRALTNLVLSACAHRAGQSNIERNAR</sequence>
<dbReference type="AlphaFoldDB" id="A0A3G8MBE5"/>
<dbReference type="SUPFAM" id="SSF116734">
    <property type="entry name" value="DNA methylase specificity domain"/>
    <property type="match status" value="1"/>
</dbReference>
<dbReference type="PANTHER" id="PTHR30408">
    <property type="entry name" value="TYPE-1 RESTRICTION ENZYME ECOKI SPECIFICITY PROTEIN"/>
    <property type="match status" value="1"/>
</dbReference>
<dbReference type="InterPro" id="IPR044946">
    <property type="entry name" value="Restrct_endonuc_typeI_TRD_sf"/>
</dbReference>
<gene>
    <name evidence="3" type="ORF">EHO51_19650</name>
</gene>
<proteinExistence type="predicted"/>
<dbReference type="GO" id="GO:0004519">
    <property type="term" value="F:endonuclease activity"/>
    <property type="evidence" value="ECO:0007669"/>
    <property type="project" value="UniProtKB-KW"/>
</dbReference>
<keyword evidence="3" id="KW-0378">Hydrolase</keyword>
<protein>
    <submittedName>
        <fullName evidence="3">Restriction endonuclease subunit S</fullName>
    </submittedName>
</protein>
<keyword evidence="1" id="KW-0680">Restriction system</keyword>
<evidence type="ECO:0000256" key="2">
    <source>
        <dbReference type="ARBA" id="ARBA00023125"/>
    </source>
</evidence>
<dbReference type="GO" id="GO:0003677">
    <property type="term" value="F:DNA binding"/>
    <property type="evidence" value="ECO:0007669"/>
    <property type="project" value="UniProtKB-KW"/>
</dbReference>
<dbReference type="PANTHER" id="PTHR30408:SF12">
    <property type="entry name" value="TYPE I RESTRICTION ENZYME MJAVIII SPECIFICITY SUBUNIT"/>
    <property type="match status" value="1"/>
</dbReference>
<dbReference type="GO" id="GO:0009307">
    <property type="term" value="P:DNA restriction-modification system"/>
    <property type="evidence" value="ECO:0007669"/>
    <property type="project" value="UniProtKB-KW"/>
</dbReference>
<dbReference type="Proteomes" id="UP000273982">
    <property type="component" value="Plasmid pGW6_2"/>
</dbReference>
<keyword evidence="3" id="KW-0540">Nuclease</keyword>
<name>A0A3G8MBE5_9HYPH</name>
<organism evidence="3 4">
    <name type="scientific">Methylocystis rosea</name>
    <dbReference type="NCBI Taxonomy" id="173366"/>
    <lineage>
        <taxon>Bacteria</taxon>
        <taxon>Pseudomonadati</taxon>
        <taxon>Pseudomonadota</taxon>
        <taxon>Alphaproteobacteria</taxon>
        <taxon>Hyphomicrobiales</taxon>
        <taxon>Methylocystaceae</taxon>
        <taxon>Methylocystis</taxon>
    </lineage>
</organism>
<keyword evidence="3" id="KW-0255">Endonuclease</keyword>
<evidence type="ECO:0000313" key="4">
    <source>
        <dbReference type="Proteomes" id="UP000273982"/>
    </source>
</evidence>
<evidence type="ECO:0000256" key="1">
    <source>
        <dbReference type="ARBA" id="ARBA00022747"/>
    </source>
</evidence>
<keyword evidence="3" id="KW-0614">Plasmid</keyword>
<dbReference type="EMBL" id="CP034088">
    <property type="protein sequence ID" value="AZG79146.1"/>
    <property type="molecule type" value="Genomic_DNA"/>
</dbReference>
<dbReference type="Gene3D" id="3.90.220.20">
    <property type="entry name" value="DNA methylase specificity domains"/>
    <property type="match status" value="1"/>
</dbReference>
<keyword evidence="2" id="KW-0238">DNA-binding</keyword>
<dbReference type="InterPro" id="IPR052021">
    <property type="entry name" value="Type-I_RS_S_subunit"/>
</dbReference>
<geneLocation type="plasmid" evidence="4">
    <name>pgw6_2</name>
</geneLocation>
<accession>A0A3G8MBE5</accession>